<organism evidence="3">
    <name type="scientific">Thermomicrobium roseum</name>
    <dbReference type="NCBI Taxonomy" id="500"/>
    <lineage>
        <taxon>Bacteria</taxon>
        <taxon>Pseudomonadati</taxon>
        <taxon>Thermomicrobiota</taxon>
        <taxon>Thermomicrobia</taxon>
        <taxon>Thermomicrobiales</taxon>
        <taxon>Thermomicrobiaceae</taxon>
        <taxon>Thermomicrobium</taxon>
    </lineage>
</organism>
<name>A0A7C2B674_THERO</name>
<sequence>MREERRMRIRYHDLGVSQDKVNHVVEREIRILEKKLADLEDDLKLLDITLEHKQRSDTYVARLHLRIPGPDIAAKGEGQNPAQALRDAFADLYDELERQLAKIRNEPFIRRARLHPGLARPQAVPPEEEGETGETREATTGGEQ</sequence>
<gene>
    <name evidence="3" type="ORF">ENP47_01525</name>
</gene>
<dbReference type="InterPro" id="IPR036567">
    <property type="entry name" value="RHF-like"/>
</dbReference>
<evidence type="ECO:0008006" key="4">
    <source>
        <dbReference type="Google" id="ProtNLM"/>
    </source>
</evidence>
<dbReference type="Gene3D" id="3.30.160.100">
    <property type="entry name" value="Ribosome hibernation promotion factor-like"/>
    <property type="match status" value="1"/>
</dbReference>
<dbReference type="SUPFAM" id="SSF69754">
    <property type="entry name" value="Ribosome binding protein Y (YfiA homologue)"/>
    <property type="match status" value="1"/>
</dbReference>
<accession>A0A7C2B674</accession>
<evidence type="ECO:0000256" key="1">
    <source>
        <dbReference type="SAM" id="Coils"/>
    </source>
</evidence>
<feature type="region of interest" description="Disordered" evidence="2">
    <location>
        <begin position="112"/>
        <end position="144"/>
    </location>
</feature>
<dbReference type="Pfam" id="PF02482">
    <property type="entry name" value="Ribosomal_S30AE"/>
    <property type="match status" value="1"/>
</dbReference>
<protein>
    <recommendedName>
        <fullName evidence="4">Ribosome-associated translation inhibitor RaiA</fullName>
    </recommendedName>
</protein>
<reference evidence="3" key="1">
    <citation type="journal article" date="2020" name="mSystems">
        <title>Genome- and Community-Level Interaction Insights into Carbon Utilization and Element Cycling Functions of Hydrothermarchaeota in Hydrothermal Sediment.</title>
        <authorList>
            <person name="Zhou Z."/>
            <person name="Liu Y."/>
            <person name="Xu W."/>
            <person name="Pan J."/>
            <person name="Luo Z.H."/>
            <person name="Li M."/>
        </authorList>
    </citation>
    <scope>NUCLEOTIDE SEQUENCE [LARGE SCALE GENOMIC DNA]</scope>
    <source>
        <strain evidence="3">SpSt-222</strain>
    </source>
</reference>
<feature type="coiled-coil region" evidence="1">
    <location>
        <begin position="22"/>
        <end position="56"/>
    </location>
</feature>
<dbReference type="InterPro" id="IPR003489">
    <property type="entry name" value="RHF/RaiA"/>
</dbReference>
<evidence type="ECO:0000256" key="2">
    <source>
        <dbReference type="SAM" id="MobiDB-lite"/>
    </source>
</evidence>
<keyword evidence="1" id="KW-0175">Coiled coil</keyword>
<dbReference type="EMBL" id="DSJL01000002">
    <property type="protein sequence ID" value="HEF64281.1"/>
    <property type="molecule type" value="Genomic_DNA"/>
</dbReference>
<proteinExistence type="predicted"/>
<evidence type="ECO:0000313" key="3">
    <source>
        <dbReference type="EMBL" id="HEF64281.1"/>
    </source>
</evidence>
<dbReference type="AlphaFoldDB" id="A0A7C2B674"/>
<comment type="caution">
    <text evidence="3">The sequence shown here is derived from an EMBL/GenBank/DDBJ whole genome shotgun (WGS) entry which is preliminary data.</text>
</comment>